<accession>A0A849VL57</accession>
<keyword evidence="4" id="KW-1185">Reference proteome</keyword>
<feature type="transmembrane region" description="Helical" evidence="1">
    <location>
        <begin position="219"/>
        <end position="240"/>
    </location>
</feature>
<evidence type="ECO:0000313" key="3">
    <source>
        <dbReference type="EMBL" id="NTS30522.1"/>
    </source>
</evidence>
<dbReference type="PANTHER" id="PTHR22911:SF135">
    <property type="entry name" value="BLR4310 PROTEIN"/>
    <property type="match status" value="1"/>
</dbReference>
<dbReference type="SUPFAM" id="SSF103481">
    <property type="entry name" value="Multidrug resistance efflux transporter EmrE"/>
    <property type="match status" value="2"/>
</dbReference>
<feature type="transmembrane region" description="Helical" evidence="1">
    <location>
        <begin position="136"/>
        <end position="156"/>
    </location>
</feature>
<dbReference type="Proteomes" id="UP000550508">
    <property type="component" value="Unassembled WGS sequence"/>
</dbReference>
<feature type="transmembrane region" description="Helical" evidence="1">
    <location>
        <begin position="110"/>
        <end position="129"/>
    </location>
</feature>
<dbReference type="EMBL" id="JABUMX010000001">
    <property type="protein sequence ID" value="NTS30522.1"/>
    <property type="molecule type" value="Genomic_DNA"/>
</dbReference>
<feature type="transmembrane region" description="Helical" evidence="1">
    <location>
        <begin position="49"/>
        <end position="67"/>
    </location>
</feature>
<dbReference type="GO" id="GO:0016020">
    <property type="term" value="C:membrane"/>
    <property type="evidence" value="ECO:0007669"/>
    <property type="project" value="InterPro"/>
</dbReference>
<dbReference type="InterPro" id="IPR037185">
    <property type="entry name" value="EmrE-like"/>
</dbReference>
<gene>
    <name evidence="3" type="ORF">HQ945_04575</name>
</gene>
<name>A0A849VL57_9HYPH</name>
<dbReference type="PANTHER" id="PTHR22911">
    <property type="entry name" value="ACYL-MALONYL CONDENSING ENZYME-RELATED"/>
    <property type="match status" value="1"/>
</dbReference>
<comment type="caution">
    <text evidence="3">The sequence shown here is derived from an EMBL/GenBank/DDBJ whole genome shotgun (WGS) entry which is preliminary data.</text>
</comment>
<keyword evidence="1" id="KW-0812">Transmembrane</keyword>
<evidence type="ECO:0000259" key="2">
    <source>
        <dbReference type="Pfam" id="PF00892"/>
    </source>
</evidence>
<sequence length="304" mass="32170">MPPVVGPDPVKSSAETAIGCLLVAGSAIAWSTGGAFARFLDVSDNWTVVFWRSVFAALFLLCFMLVRDGPRGTLRLFRHMGLAGVGVAICFAIASSCFIIALSYTTVANVLLLQAGVPLFAALISWVLFRERVSVATWIAIGTVIAGVAIMVSDSLDGEVSPIGDMLALLIAISFATATVITRRKAHLRMTPAVFLGVVIAASVASTMAGEFRVSAHDFGLLFALGAINLGLGLALFVSGARLIPSALAALIGTLEPVLGPVWVWLLHNEVPSPRTIIGGTIILVALLLHLGWEYRRQRHLRTA</sequence>
<evidence type="ECO:0000256" key="1">
    <source>
        <dbReference type="SAM" id="Phobius"/>
    </source>
</evidence>
<dbReference type="InterPro" id="IPR000620">
    <property type="entry name" value="EamA_dom"/>
</dbReference>
<feature type="transmembrane region" description="Helical" evidence="1">
    <location>
        <begin position="247"/>
        <end position="267"/>
    </location>
</feature>
<feature type="domain" description="EamA" evidence="2">
    <location>
        <begin position="18"/>
        <end position="152"/>
    </location>
</feature>
<reference evidence="3 4" key="1">
    <citation type="submission" date="2020-05" db="EMBL/GenBank/DDBJ databases">
        <authorList>
            <person name="Kim M.K."/>
        </authorList>
    </citation>
    <scope>NUCLEOTIDE SEQUENCE [LARGE SCALE GENOMIC DNA]</scope>
    <source>
        <strain evidence="3 4">BT25</strain>
    </source>
</reference>
<feature type="transmembrane region" description="Helical" evidence="1">
    <location>
        <begin position="193"/>
        <end position="213"/>
    </location>
</feature>
<feature type="transmembrane region" description="Helical" evidence="1">
    <location>
        <begin position="162"/>
        <end position="181"/>
    </location>
</feature>
<keyword evidence="1" id="KW-0472">Membrane</keyword>
<proteinExistence type="predicted"/>
<feature type="domain" description="EamA" evidence="2">
    <location>
        <begin position="163"/>
        <end position="289"/>
    </location>
</feature>
<keyword evidence="1" id="KW-1133">Transmembrane helix</keyword>
<dbReference type="AlphaFoldDB" id="A0A849VL57"/>
<protein>
    <submittedName>
        <fullName evidence="3">EamA family transporter</fullName>
    </submittedName>
</protein>
<organism evidence="3 4">
    <name type="scientific">Phyllobacterium pellucidum</name>
    <dbReference type="NCBI Taxonomy" id="2740464"/>
    <lineage>
        <taxon>Bacteria</taxon>
        <taxon>Pseudomonadati</taxon>
        <taxon>Pseudomonadota</taxon>
        <taxon>Alphaproteobacteria</taxon>
        <taxon>Hyphomicrobiales</taxon>
        <taxon>Phyllobacteriaceae</taxon>
        <taxon>Phyllobacterium</taxon>
    </lineage>
</organism>
<evidence type="ECO:0000313" key="4">
    <source>
        <dbReference type="Proteomes" id="UP000550508"/>
    </source>
</evidence>
<dbReference type="Pfam" id="PF00892">
    <property type="entry name" value="EamA"/>
    <property type="match status" value="2"/>
</dbReference>
<feature type="transmembrane region" description="Helical" evidence="1">
    <location>
        <begin position="273"/>
        <end position="293"/>
    </location>
</feature>
<dbReference type="RefSeq" id="WP_027230257.1">
    <property type="nucleotide sequence ID" value="NZ_JABUMX010000001.1"/>
</dbReference>
<feature type="transmembrane region" description="Helical" evidence="1">
    <location>
        <begin position="79"/>
        <end position="104"/>
    </location>
</feature>